<dbReference type="Gene3D" id="1.10.472.10">
    <property type="entry name" value="Cyclin-like"/>
    <property type="match status" value="1"/>
</dbReference>
<reference evidence="4" key="2">
    <citation type="submission" date="2015-07" db="EMBL/GenBank/DDBJ databases">
        <title>Contrasting host-pathogen interactions and genome evolution in two generalist and specialist microsporidian pathogens of mosquitoes.</title>
        <authorList>
            <consortium name="The Broad Institute Genomics Platform"/>
            <consortium name="The Broad Institute Genome Sequencing Center for Infectious Disease"/>
            <person name="Cuomo C.A."/>
            <person name="Sanscrainte N.D."/>
            <person name="Goldberg J.M."/>
            <person name="Heiman D."/>
            <person name="Young S."/>
            <person name="Zeng Q."/>
            <person name="Becnel J.J."/>
            <person name="Birren B.W."/>
        </authorList>
    </citation>
    <scope>NUCLEOTIDE SEQUENCE [LARGE SCALE GENOMIC DNA]</scope>
    <source>
        <strain evidence="4">USNM 41457</strain>
    </source>
</reference>
<dbReference type="Proteomes" id="UP000003163">
    <property type="component" value="Unassembled WGS sequence"/>
</dbReference>
<dbReference type="OMA" id="YELEICN"/>
<evidence type="ECO:0000313" key="3">
    <source>
        <dbReference type="EMBL" id="EJW03435.1"/>
    </source>
</evidence>
<protein>
    <recommendedName>
        <fullName evidence="2">Cyclin-like domain-containing protein</fullName>
    </recommendedName>
</protein>
<dbReference type="InParanoid" id="J9DLG6"/>
<proteinExistence type="inferred from homology"/>
<evidence type="ECO:0000259" key="2">
    <source>
        <dbReference type="SMART" id="SM00385"/>
    </source>
</evidence>
<sequence>MHLDEKEREAIDIHNQKWILEYCRSADCPLAVQSTSIFLYKKVMKKRNVEDLHIKLFLLAIILLACKCENTTCNLNALFGSMSSKDKEKVIAYEQKLAETINFNFHIPSPYTRILGYLILLQEKRRIKVLKGQVDPHNLNFEDIDLNELLEEECENKEGIYIVPDINKLWNKSVLLLDRIFLSIDVENIHVNIYSLAAVNLPLRIIDKLIENVDINDVKCVRTKIKGYKEPSKEFTEKVLCKLLEFRKQSDENEELCNNNEPKL</sequence>
<feature type="domain" description="Cyclin-like" evidence="2">
    <location>
        <begin position="17"/>
        <end position="99"/>
    </location>
</feature>
<dbReference type="Pfam" id="PF00134">
    <property type="entry name" value="Cyclin_N"/>
    <property type="match status" value="1"/>
</dbReference>
<gene>
    <name evidence="3" type="ORF">EDEG_02200</name>
</gene>
<dbReference type="SUPFAM" id="SSF47954">
    <property type="entry name" value="Cyclin-like"/>
    <property type="match status" value="1"/>
</dbReference>
<accession>J9DLG6</accession>
<dbReference type="InterPro" id="IPR013763">
    <property type="entry name" value="Cyclin-like_dom"/>
</dbReference>
<dbReference type="SMART" id="SM00385">
    <property type="entry name" value="CYCLIN"/>
    <property type="match status" value="1"/>
</dbReference>
<organism evidence="3 4">
    <name type="scientific">Edhazardia aedis (strain USNM 41457)</name>
    <name type="common">Microsporidian parasite</name>
    <dbReference type="NCBI Taxonomy" id="1003232"/>
    <lineage>
        <taxon>Eukaryota</taxon>
        <taxon>Fungi</taxon>
        <taxon>Fungi incertae sedis</taxon>
        <taxon>Microsporidia</taxon>
        <taxon>Edhazardia</taxon>
    </lineage>
</organism>
<comment type="caution">
    <text evidence="3">The sequence shown here is derived from an EMBL/GenBank/DDBJ whole genome shotgun (WGS) entry which is preliminary data.</text>
</comment>
<dbReference type="InterPro" id="IPR006671">
    <property type="entry name" value="Cyclin_N"/>
</dbReference>
<dbReference type="AlphaFoldDB" id="J9DLG6"/>
<dbReference type="HOGENOM" id="CLU_1053844_0_0_1"/>
<keyword evidence="1" id="KW-0195">Cyclin</keyword>
<evidence type="ECO:0000313" key="4">
    <source>
        <dbReference type="Proteomes" id="UP000003163"/>
    </source>
</evidence>
<keyword evidence="4" id="KW-1185">Reference proteome</keyword>
<dbReference type="VEuPathDB" id="MicrosporidiaDB:EDEG_02200"/>
<dbReference type="OrthoDB" id="2196255at2759"/>
<evidence type="ECO:0000256" key="1">
    <source>
        <dbReference type="RuleBase" id="RU000383"/>
    </source>
</evidence>
<reference evidence="3 4" key="1">
    <citation type="submission" date="2011-08" db="EMBL/GenBank/DDBJ databases">
        <authorList>
            <person name="Liu Z.J."/>
            <person name="Shi F.L."/>
            <person name="Lu J.Q."/>
            <person name="Li M."/>
            <person name="Wang Z.L."/>
        </authorList>
    </citation>
    <scope>NUCLEOTIDE SEQUENCE [LARGE SCALE GENOMIC DNA]</scope>
    <source>
        <strain evidence="3 4">USNM 41457</strain>
    </source>
</reference>
<dbReference type="EMBL" id="AFBI03000037">
    <property type="protein sequence ID" value="EJW03435.1"/>
    <property type="molecule type" value="Genomic_DNA"/>
</dbReference>
<name>J9DLG6_EDHAE</name>
<dbReference type="InterPro" id="IPR036915">
    <property type="entry name" value="Cyclin-like_sf"/>
</dbReference>
<comment type="similarity">
    <text evidence="1">Belongs to the cyclin family.</text>
</comment>